<reference evidence="2" key="1">
    <citation type="submission" date="2016-03" db="EMBL/GenBank/DDBJ databases">
        <title>Complete genome sequence of Solimmundus cernigliae, representing a novel lineage of polycyclic aromatic hydrocarbon degraders within the Gammaproteobacteria.</title>
        <authorList>
            <person name="Singleton D.R."/>
            <person name="Dickey A.N."/>
            <person name="Scholl E.H."/>
            <person name="Wright F.A."/>
            <person name="Aitken M.D."/>
        </authorList>
    </citation>
    <scope>NUCLEOTIDE SEQUENCE [LARGE SCALE GENOMIC DNA]</scope>
    <source>
        <strain evidence="2">TR3.2</strain>
    </source>
</reference>
<dbReference type="RefSeq" id="WP_068802916.1">
    <property type="nucleotide sequence ID" value="NZ_CP014671.1"/>
</dbReference>
<dbReference type="EMBL" id="CP014671">
    <property type="protein sequence ID" value="ANX03419.1"/>
    <property type="molecule type" value="Genomic_DNA"/>
</dbReference>
<gene>
    <name evidence="1" type="ORF">PG2T_03895</name>
</gene>
<evidence type="ECO:0000313" key="2">
    <source>
        <dbReference type="Proteomes" id="UP000092952"/>
    </source>
</evidence>
<dbReference type="KEGG" id="gbi:PG2T_03895"/>
<evidence type="ECO:0000313" key="1">
    <source>
        <dbReference type="EMBL" id="ANX03419.1"/>
    </source>
</evidence>
<dbReference type="Proteomes" id="UP000092952">
    <property type="component" value="Chromosome"/>
</dbReference>
<accession>A0A1B1YRT6</accession>
<dbReference type="STRING" id="1810504.PG2T_03895"/>
<dbReference type="OrthoDB" id="9792518at2"/>
<dbReference type="AlphaFoldDB" id="A0A1B1YRT6"/>
<dbReference type="InParanoid" id="A0A1B1YRT6"/>
<organism evidence="1 2">
    <name type="scientific">Immundisolibacter cernigliae</name>
    <dbReference type="NCBI Taxonomy" id="1810504"/>
    <lineage>
        <taxon>Bacteria</taxon>
        <taxon>Pseudomonadati</taxon>
        <taxon>Pseudomonadota</taxon>
        <taxon>Gammaproteobacteria</taxon>
        <taxon>Immundisolibacterales</taxon>
        <taxon>Immundisolibacteraceae</taxon>
        <taxon>Immundisolibacter</taxon>
    </lineage>
</organism>
<evidence type="ECO:0008006" key="3">
    <source>
        <dbReference type="Google" id="ProtNLM"/>
    </source>
</evidence>
<proteinExistence type="predicted"/>
<sequence length="239" mass="26869">MRDWTRALLSHHERSLQRFPNQRLLVLFDVDDTFLDMRLALTGLLRAYDANHASSHFSALDPGTLDPFGRGIEAILEHCRVPADEQPQVLAWFQHKRRCGEIARLAHAPYRGLLGLAAWLNEQPRTAVGINSARPEFLRQDTLRCLNDLASDSRLRFVDELAWFTPHGWRDDVGASKLSAITQAEQRGERVIAMIDSNPAVLASLAAADLGDDRLLLHSADLLHLSGTPRREHRLTHAA</sequence>
<protein>
    <recommendedName>
        <fullName evidence="3">Haloacid dehalogenase</fullName>
    </recommendedName>
</protein>
<keyword evidence="2" id="KW-1185">Reference proteome</keyword>
<name>A0A1B1YRT6_9GAMM</name>